<dbReference type="InterPro" id="IPR052179">
    <property type="entry name" value="DD-CPase-like"/>
</dbReference>
<keyword evidence="4" id="KW-1185">Reference proteome</keyword>
<organism evidence="3 4">
    <name type="scientific">Isoptericola luteus</name>
    <dbReference type="NCBI Taxonomy" id="2879484"/>
    <lineage>
        <taxon>Bacteria</taxon>
        <taxon>Bacillati</taxon>
        <taxon>Actinomycetota</taxon>
        <taxon>Actinomycetes</taxon>
        <taxon>Micrococcales</taxon>
        <taxon>Promicromonosporaceae</taxon>
        <taxon>Isoptericola</taxon>
    </lineage>
</organism>
<evidence type="ECO:0000313" key="4">
    <source>
        <dbReference type="Proteomes" id="UP001319870"/>
    </source>
</evidence>
<feature type="compositionally biased region" description="Polar residues" evidence="1">
    <location>
        <begin position="64"/>
        <end position="84"/>
    </location>
</feature>
<sequence>MTTQVLHGSTQDAPPSFPSRRDPGRGGRSRPRTGATPAARPATVQAGLQTGLQTTAQTTTQTTRSTAPSPSKTAPKTRPTTRSGSADGPRRTPNRWAGIGVGLTVAVATTTTLTATAPQAAAPEVDDRPTTGTLRAVTQAATALEARDDAASRSGVRTAPAEQATTGSQVSVPAETTLSVETVGEGRIAPAPEPVLPGCDGEIAGLGTNGQVPASELCTLWDGRTKVRADAAVALAQLNEAYIATWGEPLCITDGYRTYGDQVAVKAAKPTLAATPGTSNHGWGLAVDICAESYAGSRWDWLAAFGPTYGWDNPAWARTGGAGAYEPWHWEWTPGVAQTTGA</sequence>
<accession>A0ABS7ZKF7</accession>
<feature type="compositionally biased region" description="Low complexity" evidence="1">
    <location>
        <begin position="32"/>
        <end position="63"/>
    </location>
</feature>
<feature type="compositionally biased region" description="Polar residues" evidence="1">
    <location>
        <begin position="1"/>
        <end position="13"/>
    </location>
</feature>
<dbReference type="InterPro" id="IPR009045">
    <property type="entry name" value="Zn_M74/Hedgehog-like"/>
</dbReference>
<dbReference type="Proteomes" id="UP001319870">
    <property type="component" value="Unassembled WGS sequence"/>
</dbReference>
<gene>
    <name evidence="3" type="ORF">LEP48_16110</name>
</gene>
<dbReference type="Pfam" id="PF02557">
    <property type="entry name" value="VanY"/>
    <property type="match status" value="1"/>
</dbReference>
<evidence type="ECO:0000259" key="2">
    <source>
        <dbReference type="Pfam" id="PF02557"/>
    </source>
</evidence>
<feature type="domain" description="D-alanyl-D-alanine carboxypeptidase-like core" evidence="2">
    <location>
        <begin position="226"/>
        <end position="334"/>
    </location>
</feature>
<dbReference type="InterPro" id="IPR003709">
    <property type="entry name" value="VanY-like_core_dom"/>
</dbReference>
<dbReference type="PANTHER" id="PTHR34385:SF1">
    <property type="entry name" value="PEPTIDOGLYCAN L-ALANYL-D-GLUTAMATE ENDOPEPTIDASE CWLK"/>
    <property type="match status" value="1"/>
</dbReference>
<feature type="compositionally biased region" description="Polar residues" evidence="1">
    <location>
        <begin position="163"/>
        <end position="172"/>
    </location>
</feature>
<dbReference type="Gene3D" id="3.30.1380.10">
    <property type="match status" value="1"/>
</dbReference>
<feature type="region of interest" description="Disordered" evidence="1">
    <location>
        <begin position="145"/>
        <end position="172"/>
    </location>
</feature>
<dbReference type="SUPFAM" id="SSF55166">
    <property type="entry name" value="Hedgehog/DD-peptidase"/>
    <property type="match status" value="1"/>
</dbReference>
<dbReference type="PANTHER" id="PTHR34385">
    <property type="entry name" value="D-ALANYL-D-ALANINE CARBOXYPEPTIDASE"/>
    <property type="match status" value="1"/>
</dbReference>
<name>A0ABS7ZKF7_9MICO</name>
<protein>
    <submittedName>
        <fullName evidence="3">M15 family metallopeptidase</fullName>
    </submittedName>
</protein>
<dbReference type="CDD" id="cd14814">
    <property type="entry name" value="Peptidase_M15"/>
    <property type="match status" value="1"/>
</dbReference>
<proteinExistence type="predicted"/>
<evidence type="ECO:0000256" key="1">
    <source>
        <dbReference type="SAM" id="MobiDB-lite"/>
    </source>
</evidence>
<comment type="caution">
    <text evidence="3">The sequence shown here is derived from an EMBL/GenBank/DDBJ whole genome shotgun (WGS) entry which is preliminary data.</text>
</comment>
<evidence type="ECO:0000313" key="3">
    <source>
        <dbReference type="EMBL" id="MCA5894861.1"/>
    </source>
</evidence>
<feature type="region of interest" description="Disordered" evidence="1">
    <location>
        <begin position="1"/>
        <end position="98"/>
    </location>
</feature>
<dbReference type="RefSeq" id="WP_225566592.1">
    <property type="nucleotide sequence ID" value="NZ_JAIXCQ010000013.1"/>
</dbReference>
<reference evidence="3 4" key="1">
    <citation type="submission" date="2021-09" db="EMBL/GenBank/DDBJ databases">
        <title>Isoptericola luteus sp. nov., a novel bacterium isolated from Harbin, the capital city of Heilongjiang province.</title>
        <authorList>
            <person name="Li J."/>
        </authorList>
    </citation>
    <scope>NUCLEOTIDE SEQUENCE [LARGE SCALE GENOMIC DNA]</scope>
    <source>
        <strain evidence="3 4">NEAU-Y5</strain>
    </source>
</reference>
<dbReference type="EMBL" id="JAIXCQ010000013">
    <property type="protein sequence ID" value="MCA5894861.1"/>
    <property type="molecule type" value="Genomic_DNA"/>
</dbReference>